<accession>A0A7X2IUI5</accession>
<evidence type="ECO:0000313" key="2">
    <source>
        <dbReference type="EMBL" id="MRV76057.1"/>
    </source>
</evidence>
<dbReference type="AlphaFoldDB" id="A0A7X2IUI5"/>
<evidence type="ECO:0000259" key="1">
    <source>
        <dbReference type="Pfam" id="PF19839"/>
    </source>
</evidence>
<dbReference type="EMBL" id="WKJJ01000027">
    <property type="protein sequence ID" value="MRV76057.1"/>
    <property type="molecule type" value="Genomic_DNA"/>
</dbReference>
<reference evidence="2 3" key="1">
    <citation type="submission" date="2019-11" db="EMBL/GenBank/DDBJ databases">
        <title>Novel species isolated from a subtropical stream in China.</title>
        <authorList>
            <person name="Lu H."/>
        </authorList>
    </citation>
    <scope>NUCLEOTIDE SEQUENCE [LARGE SCALE GENOMIC DNA]</scope>
    <source>
        <strain evidence="2 3">FT92W</strain>
    </source>
</reference>
<dbReference type="SUPFAM" id="SSF47598">
    <property type="entry name" value="Ribbon-helix-helix"/>
    <property type="match status" value="1"/>
</dbReference>
<name>A0A7X2IUI5_9BURK</name>
<sequence>MESKTARLTILIDPAKKKAFEELCSLQDQTPSQVIRQMIREYLERHNVDYATKARISSR</sequence>
<protein>
    <submittedName>
        <fullName evidence="2">Ribbon-helix-helix protein, CopG family</fullName>
    </submittedName>
</protein>
<proteinExistence type="predicted"/>
<organism evidence="2 3">
    <name type="scientific">Pseudoduganella rivuli</name>
    <dbReference type="NCBI Taxonomy" id="2666085"/>
    <lineage>
        <taxon>Bacteria</taxon>
        <taxon>Pseudomonadati</taxon>
        <taxon>Pseudomonadota</taxon>
        <taxon>Betaproteobacteria</taxon>
        <taxon>Burkholderiales</taxon>
        <taxon>Oxalobacteraceae</taxon>
        <taxon>Telluria group</taxon>
        <taxon>Pseudoduganella</taxon>
    </lineage>
</organism>
<dbReference type="Proteomes" id="UP000446768">
    <property type="component" value="Unassembled WGS sequence"/>
</dbReference>
<dbReference type="RefSeq" id="WP_154381202.1">
    <property type="nucleotide sequence ID" value="NZ_WKJJ01000027.1"/>
</dbReference>
<dbReference type="Gene3D" id="1.10.1220.10">
    <property type="entry name" value="Met repressor-like"/>
    <property type="match status" value="1"/>
</dbReference>
<dbReference type="InterPro" id="IPR013321">
    <property type="entry name" value="Arc_rbn_hlx_hlx"/>
</dbReference>
<dbReference type="GO" id="GO:0006355">
    <property type="term" value="P:regulation of DNA-templated transcription"/>
    <property type="evidence" value="ECO:0007669"/>
    <property type="project" value="InterPro"/>
</dbReference>
<comment type="caution">
    <text evidence="2">The sequence shown here is derived from an EMBL/GenBank/DDBJ whole genome shotgun (WGS) entry which is preliminary data.</text>
</comment>
<dbReference type="Pfam" id="PF19839">
    <property type="entry name" value="RHH_9"/>
    <property type="match status" value="1"/>
</dbReference>
<dbReference type="InterPro" id="IPR045559">
    <property type="entry name" value="RHH_9"/>
</dbReference>
<evidence type="ECO:0000313" key="3">
    <source>
        <dbReference type="Proteomes" id="UP000446768"/>
    </source>
</evidence>
<gene>
    <name evidence="2" type="ORF">GJ700_30515</name>
</gene>
<feature type="domain" description="Ribbon-helix-helix protein RHH" evidence="1">
    <location>
        <begin position="1"/>
        <end position="47"/>
    </location>
</feature>
<keyword evidence="3" id="KW-1185">Reference proteome</keyword>
<dbReference type="InterPro" id="IPR010985">
    <property type="entry name" value="Ribbon_hlx_hlx"/>
</dbReference>